<evidence type="ECO:0000313" key="1">
    <source>
        <dbReference type="EMBL" id="KYD25272.1"/>
    </source>
</evidence>
<gene>
    <name evidence="1" type="ORF">B4109_3179</name>
</gene>
<dbReference type="Gene3D" id="3.30.420.10">
    <property type="entry name" value="Ribonuclease H-like superfamily/Ribonuclease H"/>
    <property type="match status" value="1"/>
</dbReference>
<reference evidence="1 2" key="1">
    <citation type="submission" date="2016-01" db="EMBL/GenBank/DDBJ databases">
        <title>Draft Genome Sequences of Seven Thermophilic Sporeformers Isolated from Foods.</title>
        <authorList>
            <person name="Berendsen E.M."/>
            <person name="Wells-Bennik M.H."/>
            <person name="Krawcyk A.O."/>
            <person name="De Jong A."/>
            <person name="Holsappel S."/>
            <person name="Eijlander R.T."/>
            <person name="Kuipers O.P."/>
        </authorList>
    </citation>
    <scope>NUCLEOTIDE SEQUENCE [LARGE SCALE GENOMIC DNA]</scope>
    <source>
        <strain evidence="1 2">B4109</strain>
    </source>
</reference>
<dbReference type="AlphaFoldDB" id="A0A150MLV0"/>
<proteinExistence type="predicted"/>
<comment type="caution">
    <text evidence="1">The sequence shown here is derived from an EMBL/GenBank/DDBJ whole genome shotgun (WGS) entry which is preliminary data.</text>
</comment>
<dbReference type="InterPro" id="IPR036397">
    <property type="entry name" value="RNaseH_sf"/>
</dbReference>
<organism evidence="1 2">
    <name type="scientific">Geobacillus stearothermophilus</name>
    <name type="common">Bacillus stearothermophilus</name>
    <dbReference type="NCBI Taxonomy" id="1422"/>
    <lineage>
        <taxon>Bacteria</taxon>
        <taxon>Bacillati</taxon>
        <taxon>Bacillota</taxon>
        <taxon>Bacilli</taxon>
        <taxon>Bacillales</taxon>
        <taxon>Anoxybacillaceae</taxon>
        <taxon>Geobacillus</taxon>
    </lineage>
</organism>
<accession>A0A150MLV0</accession>
<sequence>MHNTKECVAQTLKYQYFSVNGYYPLGPLVKTLAMRGFFLYLPPYSPQLTPIERLRKWRKDPVMANVFHKERNDIMQAFDRWLISMNIRRRCCSAWGMGRDEKSTLHVACIYIKGNYSATS</sequence>
<name>A0A150MLV0_GEOSE</name>
<dbReference type="GO" id="GO:0003676">
    <property type="term" value="F:nucleic acid binding"/>
    <property type="evidence" value="ECO:0007669"/>
    <property type="project" value="InterPro"/>
</dbReference>
<evidence type="ECO:0000313" key="2">
    <source>
        <dbReference type="Proteomes" id="UP000075424"/>
    </source>
</evidence>
<protein>
    <recommendedName>
        <fullName evidence="3">Tc1-like transposase DDE domain-containing protein</fullName>
    </recommendedName>
</protein>
<dbReference type="EMBL" id="LQYV01000086">
    <property type="protein sequence ID" value="KYD25272.1"/>
    <property type="molecule type" value="Genomic_DNA"/>
</dbReference>
<evidence type="ECO:0008006" key="3">
    <source>
        <dbReference type="Google" id="ProtNLM"/>
    </source>
</evidence>
<dbReference type="Proteomes" id="UP000075424">
    <property type="component" value="Unassembled WGS sequence"/>
</dbReference>
<dbReference type="PATRIC" id="fig|1422.18.peg.247"/>